<reference evidence="2 3" key="1">
    <citation type="submission" date="2018-11" db="EMBL/GenBank/DDBJ databases">
        <title>Complete genome sequencing of the Actinobacteria Serinibacter sp. K3-2.</title>
        <authorList>
            <person name="Rakitin A.L."/>
            <person name="Beletsky A.V."/>
            <person name="Mardanov A.V."/>
            <person name="Ravin N.V."/>
            <person name="Gromova A.S."/>
            <person name="Filippova S.N."/>
            <person name="Gal'Chenko V.F."/>
        </authorList>
    </citation>
    <scope>NUCLEOTIDE SEQUENCE [LARGE SCALE GENOMIC DNA]</scope>
    <source>
        <strain evidence="2 3">K3-2</strain>
    </source>
</reference>
<accession>A0A4Z1DWI7</accession>
<name>A0A4Z1DWI7_9MICO</name>
<proteinExistence type="predicted"/>
<gene>
    <name evidence="2" type="ORF">SERN_2908</name>
</gene>
<dbReference type="Pfam" id="PF17940">
    <property type="entry name" value="TetR_C_31"/>
    <property type="match status" value="1"/>
</dbReference>
<dbReference type="Proteomes" id="UP000297318">
    <property type="component" value="Unassembled WGS sequence"/>
</dbReference>
<dbReference type="EMBL" id="RHPJ01000005">
    <property type="protein sequence ID" value="TGO03896.1"/>
    <property type="molecule type" value="Genomic_DNA"/>
</dbReference>
<comment type="caution">
    <text evidence="2">The sequence shown here is derived from an EMBL/GenBank/DDBJ whole genome shotgun (WGS) entry which is preliminary data.</text>
</comment>
<protein>
    <submittedName>
        <fullName evidence="2">Transcriptional regulator, TetR family</fullName>
    </submittedName>
</protein>
<evidence type="ECO:0000313" key="2">
    <source>
        <dbReference type="EMBL" id="TGO03896.1"/>
    </source>
</evidence>
<dbReference type="AlphaFoldDB" id="A0A4Z1DWI7"/>
<sequence>MGFPAGTTSYYARTRAELISRALDLLIARFDEAMGAFPLETVESDEQAIDLVTTVAMLLEGQETDQIARFVLLIDLRGDPELHPLINTSSPGQRVVQGMAAALIAQRGIPDAEQHAASLLALVDGLMLARLAGGSSVAIRPAVATYWAGMHAL</sequence>
<organism evidence="2 3">
    <name type="scientific">Serinibacter arcticus</name>
    <dbReference type="NCBI Taxonomy" id="1655435"/>
    <lineage>
        <taxon>Bacteria</taxon>
        <taxon>Bacillati</taxon>
        <taxon>Actinomycetota</taxon>
        <taxon>Actinomycetes</taxon>
        <taxon>Micrococcales</taxon>
        <taxon>Beutenbergiaceae</taxon>
        <taxon>Serinibacter</taxon>
    </lineage>
</organism>
<keyword evidence="3" id="KW-1185">Reference proteome</keyword>
<evidence type="ECO:0000259" key="1">
    <source>
        <dbReference type="Pfam" id="PF17940"/>
    </source>
</evidence>
<evidence type="ECO:0000313" key="3">
    <source>
        <dbReference type="Proteomes" id="UP000297318"/>
    </source>
</evidence>
<feature type="domain" description="Tetracyclin repressor-like C-terminal group 31" evidence="1">
    <location>
        <begin position="44"/>
        <end position="145"/>
    </location>
</feature>
<dbReference type="InterPro" id="IPR041583">
    <property type="entry name" value="TetR_C_31"/>
</dbReference>
<dbReference type="Gene3D" id="1.10.357.10">
    <property type="entry name" value="Tetracycline Repressor, domain 2"/>
    <property type="match status" value="1"/>
</dbReference>